<dbReference type="InterPro" id="IPR014548">
    <property type="entry name" value="Ac_Trasf"/>
</dbReference>
<proteinExistence type="predicted"/>
<dbReference type="InterPro" id="IPR004960">
    <property type="entry name" value="LipA_acyltrans"/>
</dbReference>
<keyword evidence="9" id="KW-1185">Reference proteome</keyword>
<dbReference type="EMBL" id="JABSNM010000021">
    <property type="protein sequence ID" value="NRT57944.1"/>
    <property type="molecule type" value="Genomic_DNA"/>
</dbReference>
<dbReference type="RefSeq" id="WP_173806976.1">
    <property type="nucleotide sequence ID" value="NZ_JABSNM010000021.1"/>
</dbReference>
<reference evidence="8 9" key="1">
    <citation type="submission" date="2020-05" db="EMBL/GenBank/DDBJ databases">
        <title>Genomic Encyclopedia of Type Strains, Phase IV (KMG-V): Genome sequencing to study the core and pangenomes of soil and plant-associated prokaryotes.</title>
        <authorList>
            <person name="Whitman W."/>
        </authorList>
    </citation>
    <scope>NUCLEOTIDE SEQUENCE [LARGE SCALE GENOMIC DNA]</scope>
    <source>
        <strain evidence="8 9">C29</strain>
    </source>
</reference>
<evidence type="ECO:0000256" key="1">
    <source>
        <dbReference type="ARBA" id="ARBA00004533"/>
    </source>
</evidence>
<dbReference type="PANTHER" id="PTHR30606:SF9">
    <property type="entry name" value="LIPID A BIOSYNTHESIS LAUROYLTRANSFERASE"/>
    <property type="match status" value="1"/>
</dbReference>
<evidence type="ECO:0000256" key="6">
    <source>
        <dbReference type="ARBA" id="ARBA00023315"/>
    </source>
</evidence>
<comment type="subcellular location">
    <subcellularLocation>
        <location evidence="1">Cell inner membrane</location>
    </subcellularLocation>
</comment>
<comment type="caution">
    <text evidence="8">The sequence shown here is derived from an EMBL/GenBank/DDBJ whole genome shotgun (WGS) entry which is preliminary data.</text>
</comment>
<feature type="region of interest" description="Disordered" evidence="7">
    <location>
        <begin position="320"/>
        <end position="360"/>
    </location>
</feature>
<protein>
    <recommendedName>
        <fullName evidence="10">Acyl-CoA synthetase</fullName>
    </recommendedName>
</protein>
<sequence>MSTPAWTAQRERSNALALTLMRWIAVLLGRRVSRAVLHPITLYFLAFGGAATRASRAYLARACGRAPGWRERYRHVHHFAATILDRVYLLRGRFDLFDVKVTGVDHLDQVLLDGQGVLLVGAHLGSFEALRALGQARRGLKVAMVMYEDNARQINAALRAIAPGVELKVIGLGRLEAMLELREWLDAGGVAGLLADRTIAPGGAGGTPAGGRGRTLRLDFLGQPASFSDGPFRLAAMLRRPVVFMTGLYHGGRRYELRFETLADFRQRPPRGPGAQAALDAAVHEAMRRYVALLERLCRETPCNWFNFFDFWADANEAADAADANDADGTPDRPTPPDGGAGASAGAADGRAGARGRLRP</sequence>
<organism evidence="8 9">
    <name type="scientific">Sphaerotilus uruguayifluvii</name>
    <dbReference type="NCBI Taxonomy" id="2735897"/>
    <lineage>
        <taxon>Bacteria</taxon>
        <taxon>Pseudomonadati</taxon>
        <taxon>Pseudomonadota</taxon>
        <taxon>Betaproteobacteria</taxon>
        <taxon>Burkholderiales</taxon>
        <taxon>Sphaerotilaceae</taxon>
        <taxon>Sphaerotilus</taxon>
    </lineage>
</organism>
<keyword evidence="3" id="KW-0997">Cell inner membrane</keyword>
<dbReference type="Proteomes" id="UP001516061">
    <property type="component" value="Unassembled WGS sequence"/>
</dbReference>
<gene>
    <name evidence="8" type="ORF">HNQ01_003707</name>
</gene>
<evidence type="ECO:0000256" key="3">
    <source>
        <dbReference type="ARBA" id="ARBA00022519"/>
    </source>
</evidence>
<evidence type="ECO:0008006" key="10">
    <source>
        <dbReference type="Google" id="ProtNLM"/>
    </source>
</evidence>
<keyword evidence="4" id="KW-0808">Transferase</keyword>
<keyword evidence="6" id="KW-0012">Acyltransferase</keyword>
<accession>A0ABX2G7B3</accession>
<evidence type="ECO:0000313" key="8">
    <source>
        <dbReference type="EMBL" id="NRT57944.1"/>
    </source>
</evidence>
<dbReference type="PANTHER" id="PTHR30606">
    <property type="entry name" value="LIPID A BIOSYNTHESIS LAUROYL ACYLTRANSFERASE"/>
    <property type="match status" value="1"/>
</dbReference>
<evidence type="ECO:0000256" key="7">
    <source>
        <dbReference type="SAM" id="MobiDB-lite"/>
    </source>
</evidence>
<dbReference type="Pfam" id="PF03279">
    <property type="entry name" value="Lip_A_acyltrans"/>
    <property type="match status" value="1"/>
</dbReference>
<keyword evidence="2" id="KW-1003">Cell membrane</keyword>
<evidence type="ECO:0000256" key="4">
    <source>
        <dbReference type="ARBA" id="ARBA00022679"/>
    </source>
</evidence>
<name>A0ABX2G7B3_9BURK</name>
<dbReference type="CDD" id="cd07984">
    <property type="entry name" value="LPLAT_LABLAT-like"/>
    <property type="match status" value="1"/>
</dbReference>
<dbReference type="PIRSF" id="PIRSF028561">
    <property type="entry name" value="Ac_Trasf"/>
    <property type="match status" value="1"/>
</dbReference>
<evidence type="ECO:0000256" key="5">
    <source>
        <dbReference type="ARBA" id="ARBA00023136"/>
    </source>
</evidence>
<evidence type="ECO:0000256" key="2">
    <source>
        <dbReference type="ARBA" id="ARBA00022475"/>
    </source>
</evidence>
<evidence type="ECO:0000313" key="9">
    <source>
        <dbReference type="Proteomes" id="UP001516061"/>
    </source>
</evidence>
<keyword evidence="5" id="KW-0472">Membrane</keyword>